<feature type="transmembrane region" description="Helical" evidence="8">
    <location>
        <begin position="60"/>
        <end position="78"/>
    </location>
</feature>
<dbReference type="KEGG" id="sgz:C0216_11985"/>
<feature type="transmembrane region" description="Helical" evidence="8">
    <location>
        <begin position="345"/>
        <end position="361"/>
    </location>
</feature>
<dbReference type="GO" id="GO:0005886">
    <property type="term" value="C:plasma membrane"/>
    <property type="evidence" value="ECO:0007669"/>
    <property type="project" value="UniProtKB-SubCell"/>
</dbReference>
<dbReference type="PANTHER" id="PTHR42718">
    <property type="entry name" value="MAJOR FACILITATOR SUPERFAMILY MULTIDRUG TRANSPORTER MFSC"/>
    <property type="match status" value="1"/>
</dbReference>
<feature type="transmembrane region" description="Helical" evidence="8">
    <location>
        <begin position="409"/>
        <end position="433"/>
    </location>
</feature>
<evidence type="ECO:0000256" key="3">
    <source>
        <dbReference type="ARBA" id="ARBA00022475"/>
    </source>
</evidence>
<feature type="transmembrane region" description="Helical" evidence="8">
    <location>
        <begin position="281"/>
        <end position="303"/>
    </location>
</feature>
<keyword evidence="5 8" id="KW-1133">Transmembrane helix</keyword>
<dbReference type="PANTHER" id="PTHR42718:SF46">
    <property type="entry name" value="BLR6921 PROTEIN"/>
    <property type="match status" value="1"/>
</dbReference>
<keyword evidence="7" id="KW-0046">Antibiotic resistance</keyword>
<keyword evidence="11" id="KW-1185">Reference proteome</keyword>
<evidence type="ECO:0000256" key="1">
    <source>
        <dbReference type="ARBA" id="ARBA00004651"/>
    </source>
</evidence>
<evidence type="ECO:0000313" key="10">
    <source>
        <dbReference type="EMBL" id="AXE24079.1"/>
    </source>
</evidence>
<name>A0A344TZK8_9ACTN</name>
<dbReference type="SUPFAM" id="SSF103473">
    <property type="entry name" value="MFS general substrate transporter"/>
    <property type="match status" value="1"/>
</dbReference>
<feature type="transmembrane region" description="Helical" evidence="8">
    <location>
        <begin position="211"/>
        <end position="231"/>
    </location>
</feature>
<reference evidence="10 11" key="1">
    <citation type="submission" date="2018-01" db="EMBL/GenBank/DDBJ databases">
        <title>Draft genome Sequence of streptomyces globosus LZH-48.</title>
        <authorList>
            <person name="Ran K."/>
            <person name="Li Z."/>
            <person name="Wei S."/>
            <person name="Dong R."/>
        </authorList>
    </citation>
    <scope>NUCLEOTIDE SEQUENCE [LARGE SCALE GENOMIC DNA]</scope>
    <source>
        <strain evidence="10 11">LZH-48</strain>
    </source>
</reference>
<evidence type="ECO:0000259" key="9">
    <source>
        <dbReference type="PROSITE" id="PS50850"/>
    </source>
</evidence>
<keyword evidence="3" id="KW-1003">Cell membrane</keyword>
<feature type="transmembrane region" description="Helical" evidence="8">
    <location>
        <begin position="177"/>
        <end position="199"/>
    </location>
</feature>
<feature type="transmembrane region" description="Helical" evidence="8">
    <location>
        <begin position="315"/>
        <end position="333"/>
    </location>
</feature>
<feature type="transmembrane region" description="Helical" evidence="8">
    <location>
        <begin position="373"/>
        <end position="397"/>
    </location>
</feature>
<dbReference type="Proteomes" id="UP000252004">
    <property type="component" value="Chromosome"/>
</dbReference>
<dbReference type="GO" id="GO:0046677">
    <property type="term" value="P:response to antibiotic"/>
    <property type="evidence" value="ECO:0007669"/>
    <property type="project" value="UniProtKB-KW"/>
</dbReference>
<dbReference type="Pfam" id="PF07690">
    <property type="entry name" value="MFS_1"/>
    <property type="match status" value="1"/>
</dbReference>
<keyword evidence="4 8" id="KW-0812">Transmembrane</keyword>
<evidence type="ECO:0000256" key="4">
    <source>
        <dbReference type="ARBA" id="ARBA00022692"/>
    </source>
</evidence>
<dbReference type="EMBL" id="CP030862">
    <property type="protein sequence ID" value="AXE24079.1"/>
    <property type="molecule type" value="Genomic_DNA"/>
</dbReference>
<comment type="subcellular location">
    <subcellularLocation>
        <location evidence="1">Cell membrane</location>
        <topology evidence="1">Multi-pass membrane protein</topology>
    </subcellularLocation>
</comment>
<dbReference type="InterPro" id="IPR005829">
    <property type="entry name" value="Sugar_transporter_CS"/>
</dbReference>
<keyword evidence="6 8" id="KW-0472">Membrane</keyword>
<dbReference type="InterPro" id="IPR011701">
    <property type="entry name" value="MFS"/>
</dbReference>
<feature type="transmembrane region" description="Helical" evidence="8">
    <location>
        <begin position="22"/>
        <end position="48"/>
    </location>
</feature>
<dbReference type="AlphaFoldDB" id="A0A344TZK8"/>
<evidence type="ECO:0000256" key="5">
    <source>
        <dbReference type="ARBA" id="ARBA00022989"/>
    </source>
</evidence>
<feature type="transmembrane region" description="Helical" evidence="8">
    <location>
        <begin position="445"/>
        <end position="469"/>
    </location>
</feature>
<dbReference type="GO" id="GO:0022857">
    <property type="term" value="F:transmembrane transporter activity"/>
    <property type="evidence" value="ECO:0007669"/>
    <property type="project" value="InterPro"/>
</dbReference>
<gene>
    <name evidence="10" type="ORF">C0216_11985</name>
</gene>
<dbReference type="InterPro" id="IPR020846">
    <property type="entry name" value="MFS_dom"/>
</dbReference>
<feature type="transmembrane region" description="Helical" evidence="8">
    <location>
        <begin position="243"/>
        <end position="260"/>
    </location>
</feature>
<dbReference type="PROSITE" id="PS50850">
    <property type="entry name" value="MFS"/>
    <property type="match status" value="1"/>
</dbReference>
<feature type="domain" description="Major facilitator superfamily (MFS) profile" evidence="9">
    <location>
        <begin position="24"/>
        <end position="473"/>
    </location>
</feature>
<protein>
    <submittedName>
        <fullName evidence="10">MFS transporter</fullName>
    </submittedName>
</protein>
<dbReference type="RefSeq" id="WP_114055260.1">
    <property type="nucleotide sequence ID" value="NZ_CP030862.1"/>
</dbReference>
<evidence type="ECO:0000256" key="2">
    <source>
        <dbReference type="ARBA" id="ARBA00022448"/>
    </source>
</evidence>
<dbReference type="Gene3D" id="1.20.1250.20">
    <property type="entry name" value="MFS general substrate transporter like domains"/>
    <property type="match status" value="1"/>
</dbReference>
<evidence type="ECO:0000256" key="8">
    <source>
        <dbReference type="SAM" id="Phobius"/>
    </source>
</evidence>
<dbReference type="OrthoDB" id="7375466at2"/>
<dbReference type="Gene3D" id="1.20.1720.10">
    <property type="entry name" value="Multidrug resistance protein D"/>
    <property type="match status" value="1"/>
</dbReference>
<accession>A0A344TZK8</accession>
<sequence>MTGVRPASVPAPPAGPVPRRRWAALVLLCTANFVVLLDSQSVILALPQLTDELGMAPLDAQWVLTAKLLTFGGLLLLGGRAADRLGRRRVFMAGTALFLLSSAVSGLAWTGGVVIAARAVGGVAAALMVPTALSILLNTFPEGRDRNTALAGWAGIGGIGATVGLLLGGLFTELAGWQWVFFINVPVALVVLLLTPVLVGESRAAGRQGPYGVPGALTSTAALVLVILAVSRAAGSGWTSGQTLLPLAAAVLLAGVFAAVERRSAAPLLPPDLLRRSTLAGGNLVTLCMGMAAFSLSVSVAVYGQAVLGHGPMEFGALQSVMSFLAFVGAYAGQRVVTRTGFRPVVGVCLVLLCAGCLLLARVPADGSYLRDVLWGLVVFGPALGAGTAAASVAAVSGVPERSSGVASGLIVAALQIGGALGVAVVTTVTATFSGPEPGPAGLTAGLQAAFTACAVFVALGMAAAALTLRSRSKPDRVR</sequence>
<evidence type="ECO:0000313" key="11">
    <source>
        <dbReference type="Proteomes" id="UP000252004"/>
    </source>
</evidence>
<organism evidence="10 11">
    <name type="scientific">Streptomyces globosus</name>
    <dbReference type="NCBI Taxonomy" id="68209"/>
    <lineage>
        <taxon>Bacteria</taxon>
        <taxon>Bacillati</taxon>
        <taxon>Actinomycetota</taxon>
        <taxon>Actinomycetes</taxon>
        <taxon>Kitasatosporales</taxon>
        <taxon>Streptomycetaceae</taxon>
        <taxon>Streptomyces</taxon>
    </lineage>
</organism>
<feature type="transmembrane region" description="Helical" evidence="8">
    <location>
        <begin position="90"/>
        <end position="109"/>
    </location>
</feature>
<dbReference type="InterPro" id="IPR036259">
    <property type="entry name" value="MFS_trans_sf"/>
</dbReference>
<feature type="transmembrane region" description="Helical" evidence="8">
    <location>
        <begin position="149"/>
        <end position="171"/>
    </location>
</feature>
<evidence type="ECO:0000256" key="7">
    <source>
        <dbReference type="ARBA" id="ARBA00023251"/>
    </source>
</evidence>
<keyword evidence="2" id="KW-0813">Transport</keyword>
<feature type="transmembrane region" description="Helical" evidence="8">
    <location>
        <begin position="115"/>
        <end position="137"/>
    </location>
</feature>
<dbReference type="PROSITE" id="PS00216">
    <property type="entry name" value="SUGAR_TRANSPORT_1"/>
    <property type="match status" value="1"/>
</dbReference>
<evidence type="ECO:0000256" key="6">
    <source>
        <dbReference type="ARBA" id="ARBA00023136"/>
    </source>
</evidence>
<proteinExistence type="predicted"/>